<name>A0AAU9JTS6_9CILI</name>
<dbReference type="InterPro" id="IPR050956">
    <property type="entry name" value="2C_system_His_kinase"/>
</dbReference>
<feature type="domain" description="Histidine kinase" evidence="4">
    <location>
        <begin position="327"/>
        <end position="545"/>
    </location>
</feature>
<dbReference type="Gene3D" id="1.10.287.130">
    <property type="match status" value="1"/>
</dbReference>
<feature type="domain" description="Response regulatory" evidence="5">
    <location>
        <begin position="582"/>
        <end position="707"/>
    </location>
</feature>
<dbReference type="EMBL" id="CAJZBQ010000047">
    <property type="protein sequence ID" value="CAG9329388.1"/>
    <property type="molecule type" value="Genomic_DNA"/>
</dbReference>
<dbReference type="Proteomes" id="UP001162131">
    <property type="component" value="Unassembled WGS sequence"/>
</dbReference>
<dbReference type="InterPro" id="IPR011006">
    <property type="entry name" value="CheY-like_superfamily"/>
</dbReference>
<dbReference type="InterPro" id="IPR001789">
    <property type="entry name" value="Sig_transdc_resp-reg_receiver"/>
</dbReference>
<dbReference type="PANTHER" id="PTHR43719">
    <property type="entry name" value="TWO-COMPONENT HISTIDINE KINASE"/>
    <property type="match status" value="1"/>
</dbReference>
<dbReference type="PROSITE" id="PS50109">
    <property type="entry name" value="HIS_KIN"/>
    <property type="match status" value="1"/>
</dbReference>
<evidence type="ECO:0000259" key="5">
    <source>
        <dbReference type="PROSITE" id="PS50110"/>
    </source>
</evidence>
<evidence type="ECO:0000256" key="3">
    <source>
        <dbReference type="SAM" id="Phobius"/>
    </source>
</evidence>
<dbReference type="SUPFAM" id="SSF47384">
    <property type="entry name" value="Homodimeric domain of signal transducing histidine kinase"/>
    <property type="match status" value="1"/>
</dbReference>
<dbReference type="InterPro" id="IPR004358">
    <property type="entry name" value="Sig_transdc_His_kin-like_C"/>
</dbReference>
<dbReference type="SMART" id="SM00387">
    <property type="entry name" value="HATPase_c"/>
    <property type="match status" value="1"/>
</dbReference>
<dbReference type="InterPro" id="IPR036890">
    <property type="entry name" value="HATPase_C_sf"/>
</dbReference>
<sequence length="709" mass="80902">MFDNWYKEEFEISVTAFKNAAYFIAITSTVYKLILGFYLGFDFVWTIPSILMTITIVLSIIMVRSNVIKYNPISSVIVIFATEIMNFGLYYISLSLKEENKAIIIIESTMVLCIQKYFVKSLWFLLFLIGKHVFIWHGWKLLSGQILLSSPNEIYGPFLIIFIHIYEESYRRSKSFDRYAFRRKLEQAEKSLAVILQAFPDGLIVFNDEFIPTFINDKMILYVGASLENVTAKLRGLKYVEGKKFENQYSNSEFLIDCLHSLKSLPINNELSLGIVKIGAINLEWKAKKILWKDQEALLVSASNANQIIELEQTSAQNKYKTLILGSISDEIKNPMTEILKLIDQIFDDHGDRLGSELLGKLVQIRVFTNILTHFISNLLDFSQIIQEEFKLHKQEFNIRTILRGCYNLYNILAQKKNIKLSLRIDPGIPEIVNTDSQRFCQIIINLLSNALKFTNRGQIELCALLNKNNGLKIMVSDTGIGIPKERLKQLNSPSIGYCCNYSQSGELGLHISKILVQKLGGSGVHISSSLFQGSAFYFTLHLFEGCSFFNSLDQSFENSVCEADSINSFPQKIYNKSSHPQVLIVDDSDFSREVIASFLRKINVPYIEALSGKQAIKQILWQDDRKKPVKLVIMDCVMPSLDGWEVSKKIKNLYQDRKISSMPNIVGITANLSDENVIKCYSSGMKFYIAKPINSDLILNTVTNFIII</sequence>
<dbReference type="PRINTS" id="PR00344">
    <property type="entry name" value="BCTRLSENSOR"/>
</dbReference>
<dbReference type="Pfam" id="PF02518">
    <property type="entry name" value="HATPase_c"/>
    <property type="match status" value="1"/>
</dbReference>
<feature type="modified residue" description="4-aspartylphosphate" evidence="2">
    <location>
        <position position="636"/>
    </location>
</feature>
<dbReference type="SUPFAM" id="SSF52172">
    <property type="entry name" value="CheY-like"/>
    <property type="match status" value="1"/>
</dbReference>
<keyword evidence="3" id="KW-0812">Transmembrane</keyword>
<dbReference type="Pfam" id="PF00072">
    <property type="entry name" value="Response_reg"/>
    <property type="match status" value="1"/>
</dbReference>
<dbReference type="SMART" id="SM00448">
    <property type="entry name" value="REC"/>
    <property type="match status" value="1"/>
</dbReference>
<protein>
    <submittedName>
        <fullName evidence="6">Uncharacterized protein</fullName>
    </submittedName>
</protein>
<evidence type="ECO:0000256" key="1">
    <source>
        <dbReference type="ARBA" id="ARBA00022553"/>
    </source>
</evidence>
<evidence type="ECO:0000313" key="6">
    <source>
        <dbReference type="EMBL" id="CAG9329388.1"/>
    </source>
</evidence>
<evidence type="ECO:0000313" key="7">
    <source>
        <dbReference type="Proteomes" id="UP001162131"/>
    </source>
</evidence>
<keyword evidence="7" id="KW-1185">Reference proteome</keyword>
<dbReference type="AlphaFoldDB" id="A0AAU9JTS6"/>
<comment type="caution">
    <text evidence="6">The sequence shown here is derived from an EMBL/GenBank/DDBJ whole genome shotgun (WGS) entry which is preliminary data.</text>
</comment>
<accession>A0AAU9JTS6</accession>
<dbReference type="Gene3D" id="3.30.565.10">
    <property type="entry name" value="Histidine kinase-like ATPase, C-terminal domain"/>
    <property type="match status" value="1"/>
</dbReference>
<gene>
    <name evidence="6" type="ORF">BSTOLATCC_MIC48208</name>
</gene>
<keyword evidence="3" id="KW-1133">Transmembrane helix</keyword>
<feature type="transmembrane region" description="Helical" evidence="3">
    <location>
        <begin position="20"/>
        <end position="41"/>
    </location>
</feature>
<reference evidence="6" key="1">
    <citation type="submission" date="2021-09" db="EMBL/GenBank/DDBJ databases">
        <authorList>
            <consortium name="AG Swart"/>
            <person name="Singh M."/>
            <person name="Singh A."/>
            <person name="Seah K."/>
            <person name="Emmerich C."/>
        </authorList>
    </citation>
    <scope>NUCLEOTIDE SEQUENCE</scope>
    <source>
        <strain evidence="6">ATCC30299</strain>
    </source>
</reference>
<feature type="transmembrane region" description="Helical" evidence="3">
    <location>
        <begin position="48"/>
        <end position="67"/>
    </location>
</feature>
<dbReference type="InterPro" id="IPR005467">
    <property type="entry name" value="His_kinase_dom"/>
</dbReference>
<keyword evidence="1 2" id="KW-0597">Phosphoprotein</keyword>
<dbReference type="InterPro" id="IPR003594">
    <property type="entry name" value="HATPase_dom"/>
</dbReference>
<proteinExistence type="predicted"/>
<keyword evidence="3" id="KW-0472">Membrane</keyword>
<dbReference type="GO" id="GO:0000155">
    <property type="term" value="F:phosphorelay sensor kinase activity"/>
    <property type="evidence" value="ECO:0007669"/>
    <property type="project" value="InterPro"/>
</dbReference>
<dbReference type="CDD" id="cd17546">
    <property type="entry name" value="REC_hyHK_CKI1_RcsC-like"/>
    <property type="match status" value="1"/>
</dbReference>
<evidence type="ECO:0000259" key="4">
    <source>
        <dbReference type="PROSITE" id="PS50109"/>
    </source>
</evidence>
<dbReference type="PANTHER" id="PTHR43719:SF28">
    <property type="entry name" value="PEROXIDE STRESS-ACTIVATED HISTIDINE KINASE MAK1-RELATED"/>
    <property type="match status" value="1"/>
</dbReference>
<dbReference type="SUPFAM" id="SSF55874">
    <property type="entry name" value="ATPase domain of HSP90 chaperone/DNA topoisomerase II/histidine kinase"/>
    <property type="match status" value="1"/>
</dbReference>
<feature type="transmembrane region" description="Helical" evidence="3">
    <location>
        <begin position="73"/>
        <end position="96"/>
    </location>
</feature>
<dbReference type="InterPro" id="IPR036097">
    <property type="entry name" value="HisK_dim/P_sf"/>
</dbReference>
<dbReference type="Gene3D" id="3.40.50.2300">
    <property type="match status" value="1"/>
</dbReference>
<organism evidence="6 7">
    <name type="scientific">Blepharisma stoltei</name>
    <dbReference type="NCBI Taxonomy" id="1481888"/>
    <lineage>
        <taxon>Eukaryota</taxon>
        <taxon>Sar</taxon>
        <taxon>Alveolata</taxon>
        <taxon>Ciliophora</taxon>
        <taxon>Postciliodesmatophora</taxon>
        <taxon>Heterotrichea</taxon>
        <taxon>Heterotrichida</taxon>
        <taxon>Blepharismidae</taxon>
        <taxon>Blepharisma</taxon>
    </lineage>
</organism>
<dbReference type="PROSITE" id="PS50110">
    <property type="entry name" value="RESPONSE_REGULATORY"/>
    <property type="match status" value="1"/>
</dbReference>
<evidence type="ECO:0000256" key="2">
    <source>
        <dbReference type="PROSITE-ProRule" id="PRU00169"/>
    </source>
</evidence>
<feature type="transmembrane region" description="Helical" evidence="3">
    <location>
        <begin position="117"/>
        <end position="139"/>
    </location>
</feature>